<accession>A0ABP9SDE1</accession>
<comment type="caution">
    <text evidence="1">The sequence shown here is derived from an EMBL/GenBank/DDBJ whole genome shotgun (WGS) entry which is preliminary data.</text>
</comment>
<dbReference type="EMBL" id="BAABKK010000012">
    <property type="protein sequence ID" value="GAA5194529.1"/>
    <property type="molecule type" value="Genomic_DNA"/>
</dbReference>
<keyword evidence="2" id="KW-1185">Reference proteome</keyword>
<evidence type="ECO:0000313" key="1">
    <source>
        <dbReference type="EMBL" id="GAA5194529.1"/>
    </source>
</evidence>
<dbReference type="Proteomes" id="UP001500200">
    <property type="component" value="Unassembled WGS sequence"/>
</dbReference>
<name>A0ABP9SDE1_9MICC</name>
<evidence type="ECO:0000313" key="2">
    <source>
        <dbReference type="Proteomes" id="UP001500200"/>
    </source>
</evidence>
<proteinExistence type="predicted"/>
<organism evidence="1 2">
    <name type="scientific">Arthrobacter gyeryongensis</name>
    <dbReference type="NCBI Taxonomy" id="1650592"/>
    <lineage>
        <taxon>Bacteria</taxon>
        <taxon>Bacillati</taxon>
        <taxon>Actinomycetota</taxon>
        <taxon>Actinomycetes</taxon>
        <taxon>Micrococcales</taxon>
        <taxon>Micrococcaceae</taxon>
        <taxon>Arthrobacter</taxon>
    </lineage>
</organism>
<gene>
    <name evidence="1" type="ORF">GCM10023346_22200</name>
</gene>
<protein>
    <submittedName>
        <fullName evidence="1">Uncharacterized protein</fullName>
    </submittedName>
</protein>
<reference evidence="2" key="1">
    <citation type="journal article" date="2019" name="Int. J. Syst. Evol. Microbiol.">
        <title>The Global Catalogue of Microorganisms (GCM) 10K type strain sequencing project: providing services to taxonomists for standard genome sequencing and annotation.</title>
        <authorList>
            <consortium name="The Broad Institute Genomics Platform"/>
            <consortium name="The Broad Institute Genome Sequencing Center for Infectious Disease"/>
            <person name="Wu L."/>
            <person name="Ma J."/>
        </authorList>
    </citation>
    <scope>NUCLEOTIDE SEQUENCE [LARGE SCALE GENOMIC DNA]</scope>
    <source>
        <strain evidence="2">JCM 18514</strain>
    </source>
</reference>
<sequence length="287" mass="32690">MLAKRPVDRVAVDAHKMHLLDEVRAYQSVAGDCLGEARRFNQSTVLVDGAERKLDEFALAGNYHHDGDERDDNAEWVVPVEWARAVPREQTVRKTGLFAIQNTAARMRNQFTIEHGTAAFGLDGEAPADGQSLRISIEVSMYKYPCMKCTQPFWWVMWMRAVSPQPADWQNAWPGGPEAFLESGRDFRMPVMIDQPSAASCARYLLRHLDLRGRARHLVDRRLGLPGASYNANRCPACFHIAYWYYYEQVVIAASQDQRRLFVAVPTELATAEWAKLIDDQNSVWVF</sequence>